<evidence type="ECO:0000313" key="3">
    <source>
        <dbReference type="Proteomes" id="UP001218218"/>
    </source>
</evidence>
<dbReference type="EMBL" id="JARIHO010000036">
    <property type="protein sequence ID" value="KAJ7331041.1"/>
    <property type="molecule type" value="Genomic_DNA"/>
</dbReference>
<feature type="compositionally biased region" description="Low complexity" evidence="1">
    <location>
        <begin position="283"/>
        <end position="296"/>
    </location>
</feature>
<feature type="region of interest" description="Disordered" evidence="1">
    <location>
        <begin position="283"/>
        <end position="339"/>
    </location>
</feature>
<keyword evidence="3" id="KW-1185">Reference proteome</keyword>
<feature type="compositionally biased region" description="Pro residues" evidence="1">
    <location>
        <begin position="297"/>
        <end position="330"/>
    </location>
</feature>
<proteinExistence type="predicted"/>
<sequence>MVRVTSRPSILPSSSPAHPPSSLLSHLRSPLPLHPTQLLPVPLLPRRHPLRSAHLSFFPGTPPASLPHLRPPPSPPLDAMARVHTVLPPPYATARISLPPHLLPPICASHALQRGMHASGNPMSSLWIYDDEQGHEPDAIPSPSLARPAAVSPSPPASCVPPAPFLSAFVRAVIAGLVPRVWAYPCTPPTSPLCILYEYWYRALPLALAPRARIDPSVVCEPRKPRHRCALCSVALLWIPIMASASQFPAELVSFPAAVDVDTRTGRIFLSFSRPAPVPAHLTLPSASSSSPHSSEAPPPHPLRCPCPPRPPRPPRPPPPPSSSLHPVPPTDDRHFLRS</sequence>
<name>A0AAD6ZPW3_9AGAR</name>
<protein>
    <submittedName>
        <fullName evidence="2">Uncharacterized protein</fullName>
    </submittedName>
</protein>
<gene>
    <name evidence="2" type="ORF">DFH08DRAFT_1084101</name>
</gene>
<feature type="region of interest" description="Disordered" evidence="1">
    <location>
        <begin position="1"/>
        <end position="24"/>
    </location>
</feature>
<reference evidence="2" key="1">
    <citation type="submission" date="2023-03" db="EMBL/GenBank/DDBJ databases">
        <title>Massive genome expansion in bonnet fungi (Mycena s.s.) driven by repeated elements and novel gene families across ecological guilds.</title>
        <authorList>
            <consortium name="Lawrence Berkeley National Laboratory"/>
            <person name="Harder C.B."/>
            <person name="Miyauchi S."/>
            <person name="Viragh M."/>
            <person name="Kuo A."/>
            <person name="Thoen E."/>
            <person name="Andreopoulos B."/>
            <person name="Lu D."/>
            <person name="Skrede I."/>
            <person name="Drula E."/>
            <person name="Henrissat B."/>
            <person name="Morin E."/>
            <person name="Kohler A."/>
            <person name="Barry K."/>
            <person name="LaButti K."/>
            <person name="Morin E."/>
            <person name="Salamov A."/>
            <person name="Lipzen A."/>
            <person name="Mereny Z."/>
            <person name="Hegedus B."/>
            <person name="Baldrian P."/>
            <person name="Stursova M."/>
            <person name="Weitz H."/>
            <person name="Taylor A."/>
            <person name="Grigoriev I.V."/>
            <person name="Nagy L.G."/>
            <person name="Martin F."/>
            <person name="Kauserud H."/>
        </authorList>
    </citation>
    <scope>NUCLEOTIDE SEQUENCE</scope>
    <source>
        <strain evidence="2">CBHHK002</strain>
    </source>
</reference>
<evidence type="ECO:0000313" key="2">
    <source>
        <dbReference type="EMBL" id="KAJ7331041.1"/>
    </source>
</evidence>
<feature type="compositionally biased region" description="Low complexity" evidence="1">
    <location>
        <begin position="8"/>
        <end position="24"/>
    </location>
</feature>
<organism evidence="2 3">
    <name type="scientific">Mycena albidolilacea</name>
    <dbReference type="NCBI Taxonomy" id="1033008"/>
    <lineage>
        <taxon>Eukaryota</taxon>
        <taxon>Fungi</taxon>
        <taxon>Dikarya</taxon>
        <taxon>Basidiomycota</taxon>
        <taxon>Agaricomycotina</taxon>
        <taxon>Agaricomycetes</taxon>
        <taxon>Agaricomycetidae</taxon>
        <taxon>Agaricales</taxon>
        <taxon>Marasmiineae</taxon>
        <taxon>Mycenaceae</taxon>
        <taxon>Mycena</taxon>
    </lineage>
</organism>
<dbReference type="Proteomes" id="UP001218218">
    <property type="component" value="Unassembled WGS sequence"/>
</dbReference>
<evidence type="ECO:0000256" key="1">
    <source>
        <dbReference type="SAM" id="MobiDB-lite"/>
    </source>
</evidence>
<accession>A0AAD6ZPW3</accession>
<comment type="caution">
    <text evidence="2">The sequence shown here is derived from an EMBL/GenBank/DDBJ whole genome shotgun (WGS) entry which is preliminary data.</text>
</comment>
<dbReference type="AlphaFoldDB" id="A0AAD6ZPW3"/>